<organism evidence="1 2">
    <name type="scientific">Caenorhabditis japonica</name>
    <dbReference type="NCBI Taxonomy" id="281687"/>
    <lineage>
        <taxon>Eukaryota</taxon>
        <taxon>Metazoa</taxon>
        <taxon>Ecdysozoa</taxon>
        <taxon>Nematoda</taxon>
        <taxon>Chromadorea</taxon>
        <taxon>Rhabditida</taxon>
        <taxon>Rhabditina</taxon>
        <taxon>Rhabditomorpha</taxon>
        <taxon>Rhabditoidea</taxon>
        <taxon>Rhabditidae</taxon>
        <taxon>Peloderinae</taxon>
        <taxon>Caenorhabditis</taxon>
    </lineage>
</organism>
<reference evidence="1" key="2">
    <citation type="submission" date="2022-06" db="UniProtKB">
        <authorList>
            <consortium name="EnsemblMetazoa"/>
        </authorList>
    </citation>
    <scope>IDENTIFICATION</scope>
    <source>
        <strain evidence="1">DF5081</strain>
    </source>
</reference>
<protein>
    <submittedName>
        <fullName evidence="1">Uncharacterized protein</fullName>
    </submittedName>
</protein>
<evidence type="ECO:0000313" key="2">
    <source>
        <dbReference type="Proteomes" id="UP000005237"/>
    </source>
</evidence>
<dbReference type="Proteomes" id="UP000005237">
    <property type="component" value="Unassembled WGS sequence"/>
</dbReference>
<dbReference type="AlphaFoldDB" id="A0A8R1HXR3"/>
<accession>A0A8R1HXR3</accession>
<sequence length="66" mass="7155">MTTVDEDLLLHETEESAFDNLTALDEDLLLGAGEIARKAIQESVDDSVSLADTSDPVPEQVSFTVF</sequence>
<evidence type="ECO:0000313" key="1">
    <source>
        <dbReference type="EnsemblMetazoa" id="CJA10252.1"/>
    </source>
</evidence>
<reference evidence="2" key="1">
    <citation type="submission" date="2010-08" db="EMBL/GenBank/DDBJ databases">
        <authorList>
            <consortium name="Caenorhabditis japonica Sequencing Consortium"/>
            <person name="Wilson R.K."/>
        </authorList>
    </citation>
    <scope>NUCLEOTIDE SEQUENCE [LARGE SCALE GENOMIC DNA]</scope>
    <source>
        <strain evidence="2">DF5081</strain>
    </source>
</reference>
<proteinExistence type="predicted"/>
<name>A0A8R1HXR3_CAEJA</name>
<keyword evidence="2" id="KW-1185">Reference proteome</keyword>
<dbReference type="EnsemblMetazoa" id="CJA10252.1">
    <property type="protein sequence ID" value="CJA10252.1"/>
    <property type="gene ID" value="WBGene00129456"/>
</dbReference>